<keyword evidence="3" id="KW-0349">Heme</keyword>
<evidence type="ECO:0000256" key="3">
    <source>
        <dbReference type="ARBA" id="ARBA00022617"/>
    </source>
</evidence>
<evidence type="ECO:0000256" key="7">
    <source>
        <dbReference type="ARBA" id="ARBA00023002"/>
    </source>
</evidence>
<keyword evidence="9" id="KW-0503">Monooxygenase</keyword>
<dbReference type="GO" id="GO:0016020">
    <property type="term" value="C:membrane"/>
    <property type="evidence" value="ECO:0007669"/>
    <property type="project" value="UniProtKB-SubCell"/>
</dbReference>
<dbReference type="PANTHER" id="PTHR24282">
    <property type="entry name" value="CYTOCHROME P450 FAMILY MEMBER"/>
    <property type="match status" value="1"/>
</dbReference>
<comment type="subcellular location">
    <subcellularLocation>
        <location evidence="1">Membrane</location>
        <topology evidence="1">Single-pass membrane protein</topology>
    </subcellularLocation>
</comment>
<dbReference type="GO" id="GO:0004497">
    <property type="term" value="F:monooxygenase activity"/>
    <property type="evidence" value="ECO:0007669"/>
    <property type="project" value="UniProtKB-KW"/>
</dbReference>
<evidence type="ECO:0000256" key="1">
    <source>
        <dbReference type="ARBA" id="ARBA00004167"/>
    </source>
</evidence>
<dbReference type="InterPro" id="IPR036396">
    <property type="entry name" value="Cyt_P450_sf"/>
</dbReference>
<dbReference type="SUPFAM" id="SSF48264">
    <property type="entry name" value="Cytochrome P450"/>
    <property type="match status" value="1"/>
</dbReference>
<keyword evidence="5" id="KW-0479">Metal-binding</keyword>
<keyword evidence="4" id="KW-0812">Transmembrane</keyword>
<dbReference type="OrthoDB" id="1738464at2759"/>
<evidence type="ECO:0008006" key="13">
    <source>
        <dbReference type="Google" id="ProtNLM"/>
    </source>
</evidence>
<dbReference type="GO" id="GO:0016705">
    <property type="term" value="F:oxidoreductase activity, acting on paired donors, with incorporation or reduction of molecular oxygen"/>
    <property type="evidence" value="ECO:0007669"/>
    <property type="project" value="InterPro"/>
</dbReference>
<accession>A0A0S3QZV3</accession>
<keyword evidence="10" id="KW-0472">Membrane</keyword>
<evidence type="ECO:0000256" key="9">
    <source>
        <dbReference type="ARBA" id="ARBA00023033"/>
    </source>
</evidence>
<name>A0A0S3QZV3_PHAAN</name>
<evidence type="ECO:0000313" key="11">
    <source>
        <dbReference type="EMBL" id="BAT73888.1"/>
    </source>
</evidence>
<dbReference type="EMBL" id="AP015034">
    <property type="protein sequence ID" value="BAT73888.1"/>
    <property type="molecule type" value="Genomic_DNA"/>
</dbReference>
<keyword evidence="6" id="KW-1133">Transmembrane helix</keyword>
<sequence length="122" mass="13681">MVRDFIVYTSLDLGKSAYQLKNLDPLLGQGILSSNGAKWVHQRKILAPELYMDRIKGMMNIVSESVVSVVNSWSKRIEVEGGVANIEIDECMRNFSGNVISKACFGSNYTKSEEIFLRFVAL</sequence>
<dbReference type="Proteomes" id="UP000291084">
    <property type="component" value="Chromosome 1"/>
</dbReference>
<keyword evidence="7" id="KW-0560">Oxidoreductase</keyword>
<dbReference type="InterPro" id="IPR050665">
    <property type="entry name" value="Cytochrome_P450_Monooxygen"/>
</dbReference>
<comment type="similarity">
    <text evidence="2">Belongs to the cytochrome P450 family.</text>
</comment>
<dbReference type="Gene3D" id="1.10.630.10">
    <property type="entry name" value="Cytochrome P450"/>
    <property type="match status" value="1"/>
</dbReference>
<keyword evidence="8" id="KW-0408">Iron</keyword>
<dbReference type="GO" id="GO:0005506">
    <property type="term" value="F:iron ion binding"/>
    <property type="evidence" value="ECO:0007669"/>
    <property type="project" value="InterPro"/>
</dbReference>
<organism evidence="11 12">
    <name type="scientific">Vigna angularis var. angularis</name>
    <dbReference type="NCBI Taxonomy" id="157739"/>
    <lineage>
        <taxon>Eukaryota</taxon>
        <taxon>Viridiplantae</taxon>
        <taxon>Streptophyta</taxon>
        <taxon>Embryophyta</taxon>
        <taxon>Tracheophyta</taxon>
        <taxon>Spermatophyta</taxon>
        <taxon>Magnoliopsida</taxon>
        <taxon>eudicotyledons</taxon>
        <taxon>Gunneridae</taxon>
        <taxon>Pentapetalae</taxon>
        <taxon>rosids</taxon>
        <taxon>fabids</taxon>
        <taxon>Fabales</taxon>
        <taxon>Fabaceae</taxon>
        <taxon>Papilionoideae</taxon>
        <taxon>50 kb inversion clade</taxon>
        <taxon>NPAAA clade</taxon>
        <taxon>indigoferoid/millettioid clade</taxon>
        <taxon>Phaseoleae</taxon>
        <taxon>Vigna</taxon>
    </lineage>
</organism>
<dbReference type="InterPro" id="IPR001128">
    <property type="entry name" value="Cyt_P450"/>
</dbReference>
<dbReference type="GO" id="GO:0020037">
    <property type="term" value="F:heme binding"/>
    <property type="evidence" value="ECO:0007669"/>
    <property type="project" value="InterPro"/>
</dbReference>
<evidence type="ECO:0000256" key="4">
    <source>
        <dbReference type="ARBA" id="ARBA00022692"/>
    </source>
</evidence>
<evidence type="ECO:0000256" key="10">
    <source>
        <dbReference type="ARBA" id="ARBA00023136"/>
    </source>
</evidence>
<evidence type="ECO:0000256" key="6">
    <source>
        <dbReference type="ARBA" id="ARBA00022989"/>
    </source>
</evidence>
<evidence type="ECO:0000313" key="12">
    <source>
        <dbReference type="Proteomes" id="UP000291084"/>
    </source>
</evidence>
<keyword evidence="12" id="KW-1185">Reference proteome</keyword>
<gene>
    <name evidence="11" type="primary">Vigan.01G144300</name>
    <name evidence="11" type="ORF">VIGAN_01144300</name>
</gene>
<evidence type="ECO:0000256" key="8">
    <source>
        <dbReference type="ARBA" id="ARBA00023004"/>
    </source>
</evidence>
<dbReference type="Pfam" id="PF00067">
    <property type="entry name" value="p450"/>
    <property type="match status" value="1"/>
</dbReference>
<protein>
    <recommendedName>
        <fullName evidence="13">Cytochrome P450</fullName>
    </recommendedName>
</protein>
<dbReference type="PANTHER" id="PTHR24282:SF196">
    <property type="entry name" value="CYTOCHROME P450 714C2"/>
    <property type="match status" value="1"/>
</dbReference>
<evidence type="ECO:0000256" key="5">
    <source>
        <dbReference type="ARBA" id="ARBA00022723"/>
    </source>
</evidence>
<dbReference type="AlphaFoldDB" id="A0A0S3QZV3"/>
<reference evidence="11 12" key="1">
    <citation type="journal article" date="2015" name="Sci. Rep.">
        <title>The power of single molecule real-time sequencing technology in the de novo assembly of a eukaryotic genome.</title>
        <authorList>
            <person name="Sakai H."/>
            <person name="Naito K."/>
            <person name="Ogiso-Tanaka E."/>
            <person name="Takahashi Y."/>
            <person name="Iseki K."/>
            <person name="Muto C."/>
            <person name="Satou K."/>
            <person name="Teruya K."/>
            <person name="Shiroma A."/>
            <person name="Shimoji M."/>
            <person name="Hirano T."/>
            <person name="Itoh T."/>
            <person name="Kaga A."/>
            <person name="Tomooka N."/>
        </authorList>
    </citation>
    <scope>NUCLEOTIDE SEQUENCE [LARGE SCALE GENOMIC DNA]</scope>
    <source>
        <strain evidence="12">cv. Shumari</strain>
    </source>
</reference>
<proteinExistence type="inferred from homology"/>
<evidence type="ECO:0000256" key="2">
    <source>
        <dbReference type="ARBA" id="ARBA00010617"/>
    </source>
</evidence>